<evidence type="ECO:0000313" key="1">
    <source>
        <dbReference type="EMBL" id="GFH51034.1"/>
    </source>
</evidence>
<keyword evidence="2" id="KW-1185">Reference proteome</keyword>
<organism evidence="1 2">
    <name type="scientific">Chaetoceros tenuissimus</name>
    <dbReference type="NCBI Taxonomy" id="426638"/>
    <lineage>
        <taxon>Eukaryota</taxon>
        <taxon>Sar</taxon>
        <taxon>Stramenopiles</taxon>
        <taxon>Ochrophyta</taxon>
        <taxon>Bacillariophyta</taxon>
        <taxon>Coscinodiscophyceae</taxon>
        <taxon>Chaetocerotophycidae</taxon>
        <taxon>Chaetocerotales</taxon>
        <taxon>Chaetocerotaceae</taxon>
        <taxon>Chaetoceros</taxon>
    </lineage>
</organism>
<dbReference type="Proteomes" id="UP001054902">
    <property type="component" value="Unassembled WGS sequence"/>
</dbReference>
<dbReference type="EMBL" id="BLLK01000045">
    <property type="protein sequence ID" value="GFH51034.1"/>
    <property type="molecule type" value="Genomic_DNA"/>
</dbReference>
<evidence type="ECO:0000313" key="2">
    <source>
        <dbReference type="Proteomes" id="UP001054902"/>
    </source>
</evidence>
<dbReference type="AlphaFoldDB" id="A0AAD3H5U5"/>
<comment type="caution">
    <text evidence="1">The sequence shown here is derived from an EMBL/GenBank/DDBJ whole genome shotgun (WGS) entry which is preliminary data.</text>
</comment>
<proteinExistence type="predicted"/>
<gene>
    <name evidence="1" type="ORF">CTEN210_07510</name>
</gene>
<reference evidence="1 2" key="1">
    <citation type="journal article" date="2021" name="Sci. Rep.">
        <title>The genome of the diatom Chaetoceros tenuissimus carries an ancient integrated fragment of an extant virus.</title>
        <authorList>
            <person name="Hongo Y."/>
            <person name="Kimura K."/>
            <person name="Takaki Y."/>
            <person name="Yoshida Y."/>
            <person name="Baba S."/>
            <person name="Kobayashi G."/>
            <person name="Nagasaki K."/>
            <person name="Hano T."/>
            <person name="Tomaru Y."/>
        </authorList>
    </citation>
    <scope>NUCLEOTIDE SEQUENCE [LARGE SCALE GENOMIC DNA]</scope>
    <source>
        <strain evidence="1 2">NIES-3715</strain>
    </source>
</reference>
<protein>
    <submittedName>
        <fullName evidence="1">Uncharacterized protein</fullName>
    </submittedName>
</protein>
<accession>A0AAD3H5U5</accession>
<name>A0AAD3H5U5_9STRA</name>
<sequence length="157" mass="18152">MLKKCSKSFSQLQLCSLVSIETEDQEATLVLEDCNIYSNECDKSSSSTITSIDDDTYMNKDSPPQLHFEVEIDSSEPCPHIPQYLFIPDLSTKLMIENELDEEYGWFVPTDNEKVPKSTIDEDELVVEYSRTHEDFILKHDHELLLSYYDSDVDPKQ</sequence>